<dbReference type="GO" id="GO:0005737">
    <property type="term" value="C:cytoplasm"/>
    <property type="evidence" value="ECO:0007669"/>
    <property type="project" value="UniProtKB-ARBA"/>
</dbReference>
<dbReference type="PANTHER" id="PTHR12814">
    <property type="entry name" value="RNA-BINDING PROTEIN NOB1"/>
    <property type="match status" value="1"/>
</dbReference>
<keyword evidence="2" id="KW-0540">Nuclease</keyword>
<evidence type="ECO:0000313" key="12">
    <source>
        <dbReference type="EMBL" id="MBW0460825.1"/>
    </source>
</evidence>
<feature type="compositionally biased region" description="Polar residues" evidence="9">
    <location>
        <begin position="168"/>
        <end position="178"/>
    </location>
</feature>
<dbReference type="Pfam" id="PF08772">
    <property type="entry name" value="Zn_ribbon_NOB1"/>
    <property type="match status" value="1"/>
</dbReference>
<feature type="region of interest" description="Disordered" evidence="9">
    <location>
        <begin position="134"/>
        <end position="200"/>
    </location>
</feature>
<evidence type="ECO:0000256" key="7">
    <source>
        <dbReference type="PIRNR" id="PIRNR037125"/>
    </source>
</evidence>
<comment type="subcellular location">
    <subcellularLocation>
        <location evidence="7">Nucleus</location>
        <location evidence="7">Nucleolus</location>
    </subcellularLocation>
</comment>
<reference evidence="12" key="1">
    <citation type="submission" date="2021-03" db="EMBL/GenBank/DDBJ databases">
        <title>Draft genome sequence of rust myrtle Austropuccinia psidii MF-1, a brazilian biotype.</title>
        <authorList>
            <person name="Quecine M.C."/>
            <person name="Pachon D.M.R."/>
            <person name="Bonatelli M.L."/>
            <person name="Correr F.H."/>
            <person name="Franceschini L.M."/>
            <person name="Leite T.F."/>
            <person name="Margarido G.R.A."/>
            <person name="Almeida C.A."/>
            <person name="Ferrarezi J.A."/>
            <person name="Labate C.A."/>
        </authorList>
    </citation>
    <scope>NUCLEOTIDE SEQUENCE</scope>
    <source>
        <strain evidence="12">MF-1</strain>
    </source>
</reference>
<dbReference type="InterPro" id="IPR033411">
    <property type="entry name" value="Ribonuclease_PIN"/>
</dbReference>
<dbReference type="InterPro" id="IPR017117">
    <property type="entry name" value="Nob1_euk"/>
</dbReference>
<feature type="domain" description="Nin one binding (NOB1) Zn-ribbon-like" evidence="10">
    <location>
        <begin position="396"/>
        <end position="469"/>
    </location>
</feature>
<feature type="compositionally biased region" description="Low complexity" evidence="9">
    <location>
        <begin position="228"/>
        <end position="238"/>
    </location>
</feature>
<evidence type="ECO:0000259" key="11">
    <source>
        <dbReference type="Pfam" id="PF17146"/>
    </source>
</evidence>
<feature type="binding site" evidence="8">
    <location>
        <position position="409"/>
    </location>
    <ligand>
        <name>Zn(2+)</name>
        <dbReference type="ChEBI" id="CHEBI:29105"/>
    </ligand>
</feature>
<dbReference type="SUPFAM" id="SSF144206">
    <property type="entry name" value="NOB1 zinc finger-like"/>
    <property type="match status" value="1"/>
</dbReference>
<dbReference type="PIRSF" id="PIRSF037125">
    <property type="entry name" value="D-site_20S_pre-rRNA_nuclease"/>
    <property type="match status" value="1"/>
</dbReference>
<dbReference type="Pfam" id="PF17146">
    <property type="entry name" value="PIN_6"/>
    <property type="match status" value="1"/>
</dbReference>
<evidence type="ECO:0000259" key="10">
    <source>
        <dbReference type="Pfam" id="PF08772"/>
    </source>
</evidence>
<dbReference type="GO" id="GO:0030490">
    <property type="term" value="P:maturation of SSU-rRNA"/>
    <property type="evidence" value="ECO:0007669"/>
    <property type="project" value="TreeGrafter"/>
</dbReference>
<keyword evidence="6 7" id="KW-0539">Nucleus</keyword>
<feature type="region of interest" description="Disordered" evidence="9">
    <location>
        <begin position="305"/>
        <end position="360"/>
    </location>
</feature>
<feature type="compositionally biased region" description="Basic and acidic residues" evidence="9">
    <location>
        <begin position="154"/>
        <end position="167"/>
    </location>
</feature>
<feature type="region of interest" description="Disordered" evidence="9">
    <location>
        <begin position="502"/>
        <end position="588"/>
    </location>
</feature>
<feature type="binding site" evidence="8">
    <location>
        <position position="424"/>
    </location>
    <ligand>
        <name>Zn(2+)</name>
        <dbReference type="ChEBI" id="CHEBI:29105"/>
    </ligand>
</feature>
<dbReference type="InterPro" id="IPR039907">
    <property type="entry name" value="NOB1"/>
</dbReference>
<dbReference type="GO" id="GO:0005730">
    <property type="term" value="C:nucleolus"/>
    <property type="evidence" value="ECO:0007669"/>
    <property type="project" value="UniProtKB-SubCell"/>
</dbReference>
<evidence type="ECO:0000256" key="2">
    <source>
        <dbReference type="ARBA" id="ARBA00022722"/>
    </source>
</evidence>
<organism evidence="12 13">
    <name type="scientific">Austropuccinia psidii MF-1</name>
    <dbReference type="NCBI Taxonomy" id="1389203"/>
    <lineage>
        <taxon>Eukaryota</taxon>
        <taxon>Fungi</taxon>
        <taxon>Dikarya</taxon>
        <taxon>Basidiomycota</taxon>
        <taxon>Pucciniomycotina</taxon>
        <taxon>Pucciniomycetes</taxon>
        <taxon>Pucciniales</taxon>
        <taxon>Sphaerophragmiaceae</taxon>
        <taxon>Austropuccinia</taxon>
    </lineage>
</organism>
<dbReference type="PANTHER" id="PTHR12814:SF2">
    <property type="entry name" value="RNA-BINDING PROTEIN NOB1"/>
    <property type="match status" value="1"/>
</dbReference>
<feature type="binding site" evidence="8">
    <location>
        <position position="421"/>
    </location>
    <ligand>
        <name>Zn(2+)</name>
        <dbReference type="ChEBI" id="CHEBI:29105"/>
    </ligand>
</feature>
<feature type="compositionally biased region" description="Polar residues" evidence="9">
    <location>
        <begin position="312"/>
        <end position="335"/>
    </location>
</feature>
<feature type="region of interest" description="Disordered" evidence="9">
    <location>
        <begin position="228"/>
        <end position="256"/>
    </location>
</feature>
<evidence type="ECO:0000313" key="13">
    <source>
        <dbReference type="Proteomes" id="UP000765509"/>
    </source>
</evidence>
<sequence length="588" mass="65064">MPSLDRTQTLVLDTAPLLTSSLTSLLALSDRFITTKEVIEEVKEKGQRERLDQEWKILDATLNAKSNDHMNDDHTQWKGLQVRQPSMIGISKIKEFAVKTGDIAVLSSADIGVLALAYDIEVEANGTWRLRDQVGGKRMGKDPEKKKARLLRKQQKEVDNDNPKSESDFQPSPDSILSKSALEPKPSMEQESSKSFSISDDVDQLSIQTCSLDLNGSQIDKPKSIVTQAASTQQTPAQYPDHENPALPDTNSDTDWVQIPTKQNIQSSEDEDASDISSFISASDPSWITPENLHIHQAKDMGFFPSLEPKPSTLSATTFKPPIENNQPSSSTITDVNPEDPCSNTSPRPAPTTTTTDEISSKPVTLKAALLTGDFAMQNVALQIGLNVFGVGGKRVRDVKTWVLRCYGCFKLCKDPTRKFCPTCGGPTLTRVSITYTPSSPTGYVLHLKSNFQYRNRGTIYSIPSAKPGSASFDKGSKRHKSVNGATLILREDQKEFQRGLKSVSIQKQKEERQLIKSNQEKQRTGASGSYQNWVGHDSSWEPPMFQGEKGRTGNGRSRHQPHQIRYGKDGLPIIGFGKNPNQVKKHV</sequence>
<dbReference type="EMBL" id="AVOT02000064">
    <property type="protein sequence ID" value="MBW0460825.1"/>
    <property type="molecule type" value="Genomic_DNA"/>
</dbReference>
<feature type="compositionally biased region" description="Basic and acidic residues" evidence="9">
    <location>
        <begin position="134"/>
        <end position="145"/>
    </location>
</feature>
<protein>
    <recommendedName>
        <fullName evidence="7">20S-pre-rRNA D-site endonuclease NOB1</fullName>
    </recommendedName>
</protein>
<feature type="compositionally biased region" description="Basic and acidic residues" evidence="9">
    <location>
        <begin position="508"/>
        <end position="524"/>
    </location>
</feature>
<comment type="function">
    <text evidence="7">Required for the synthesis of 40S ribosome subunits. Has a role in processing 20S pre-rRNA into the mature 18S rRNA, where it is required for cleavage at the 3' end of the mature 18S rRNA (D-site). Accompanies the 20S pre-rRNA from the nucleus to the cytoplasm.</text>
</comment>
<keyword evidence="4" id="KW-0378">Hydrolase</keyword>
<gene>
    <name evidence="12" type="ORF">O181_000540</name>
</gene>
<accession>A0A9Q3GAZ3</accession>
<evidence type="ECO:0000256" key="6">
    <source>
        <dbReference type="ARBA" id="ARBA00023242"/>
    </source>
</evidence>
<feature type="binding site" evidence="8">
    <location>
        <position position="406"/>
    </location>
    <ligand>
        <name>Zn(2+)</name>
        <dbReference type="ChEBI" id="CHEBI:29105"/>
    </ligand>
</feature>
<comment type="similarity">
    <text evidence="1 7">Belongs to the NOB1 family.</text>
</comment>
<keyword evidence="5 7" id="KW-0862">Zinc</keyword>
<dbReference type="GO" id="GO:0016787">
    <property type="term" value="F:hydrolase activity"/>
    <property type="evidence" value="ECO:0007669"/>
    <property type="project" value="UniProtKB-KW"/>
</dbReference>
<dbReference type="GO" id="GO:0046872">
    <property type="term" value="F:metal ion binding"/>
    <property type="evidence" value="ECO:0007669"/>
    <property type="project" value="UniProtKB-UniRule"/>
</dbReference>
<feature type="domain" description="Ribonuclease PIN" evidence="11">
    <location>
        <begin position="10"/>
        <end position="120"/>
    </location>
</feature>
<dbReference type="FunFam" id="3.40.50.1010:FF:000020">
    <property type="entry name" value="20S-pre-rRNA D-site endonuclease NOB1"/>
    <property type="match status" value="1"/>
</dbReference>
<dbReference type="Gene3D" id="6.20.210.10">
    <property type="entry name" value="Nin one binding (NOB1), Zn-ribbon-like"/>
    <property type="match status" value="1"/>
</dbReference>
<dbReference type="InterPro" id="IPR014881">
    <property type="entry name" value="NOB1_Zn-bd"/>
</dbReference>
<evidence type="ECO:0000256" key="3">
    <source>
        <dbReference type="ARBA" id="ARBA00022723"/>
    </source>
</evidence>
<dbReference type="Gene3D" id="3.40.50.1010">
    <property type="entry name" value="5'-nuclease"/>
    <property type="match status" value="1"/>
</dbReference>
<evidence type="ECO:0000256" key="1">
    <source>
        <dbReference type="ARBA" id="ARBA00005858"/>
    </source>
</evidence>
<dbReference type="CDD" id="cd09876">
    <property type="entry name" value="PIN_Nob1-like"/>
    <property type="match status" value="1"/>
</dbReference>
<keyword evidence="13" id="KW-1185">Reference proteome</keyword>
<dbReference type="OrthoDB" id="446759at2759"/>
<feature type="compositionally biased region" description="Low complexity" evidence="9">
    <location>
        <begin position="343"/>
        <end position="360"/>
    </location>
</feature>
<evidence type="ECO:0000256" key="5">
    <source>
        <dbReference type="ARBA" id="ARBA00022833"/>
    </source>
</evidence>
<evidence type="ECO:0000256" key="8">
    <source>
        <dbReference type="PIRSR" id="PIRSR037125-1"/>
    </source>
</evidence>
<dbReference type="InterPro" id="IPR036283">
    <property type="entry name" value="NOB1_Zf-like_sf"/>
</dbReference>
<name>A0A9Q3GAZ3_9BASI</name>
<proteinExistence type="inferred from homology"/>
<dbReference type="GO" id="GO:0004521">
    <property type="term" value="F:RNA endonuclease activity"/>
    <property type="evidence" value="ECO:0007669"/>
    <property type="project" value="UniProtKB-UniRule"/>
</dbReference>
<comment type="caution">
    <text evidence="12">The sequence shown here is derived from an EMBL/GenBank/DDBJ whole genome shotgun (WGS) entry which is preliminary data.</text>
</comment>
<dbReference type="AlphaFoldDB" id="A0A9Q3GAZ3"/>
<dbReference type="Proteomes" id="UP000765509">
    <property type="component" value="Unassembled WGS sequence"/>
</dbReference>
<evidence type="ECO:0000256" key="9">
    <source>
        <dbReference type="SAM" id="MobiDB-lite"/>
    </source>
</evidence>
<evidence type="ECO:0000256" key="4">
    <source>
        <dbReference type="ARBA" id="ARBA00022801"/>
    </source>
</evidence>
<dbReference type="GO" id="GO:0030688">
    <property type="term" value="C:preribosome, small subunit precursor"/>
    <property type="evidence" value="ECO:0007669"/>
    <property type="project" value="TreeGrafter"/>
</dbReference>
<keyword evidence="3 7" id="KW-0479">Metal-binding</keyword>